<dbReference type="OrthoDB" id="34197at2"/>
<dbReference type="SUPFAM" id="SSF53254">
    <property type="entry name" value="Phosphoglycerate mutase-like"/>
    <property type="match status" value="1"/>
</dbReference>
<accession>A0A4U0R5N0</accession>
<dbReference type="Proteomes" id="UP000309747">
    <property type="component" value="Unassembled WGS sequence"/>
</dbReference>
<organism evidence="1 2">
    <name type="scientific">Paracoccus gahaiensis</name>
    <dbReference type="NCBI Taxonomy" id="1706839"/>
    <lineage>
        <taxon>Bacteria</taxon>
        <taxon>Pseudomonadati</taxon>
        <taxon>Pseudomonadota</taxon>
        <taxon>Alphaproteobacteria</taxon>
        <taxon>Rhodobacterales</taxon>
        <taxon>Paracoccaceae</taxon>
        <taxon>Paracoccus</taxon>
    </lineage>
</organism>
<keyword evidence="2" id="KW-1185">Reference proteome</keyword>
<protein>
    <submittedName>
        <fullName evidence="1">Histidine phosphatase family protein</fullName>
    </submittedName>
</protein>
<comment type="caution">
    <text evidence="1">The sequence shown here is derived from an EMBL/GenBank/DDBJ whole genome shotgun (WGS) entry which is preliminary data.</text>
</comment>
<dbReference type="InterPro" id="IPR013078">
    <property type="entry name" value="His_Pase_superF_clade-1"/>
</dbReference>
<dbReference type="Pfam" id="PF00300">
    <property type="entry name" value="His_Phos_1"/>
    <property type="match status" value="1"/>
</dbReference>
<dbReference type="EMBL" id="SUNI01000031">
    <property type="protein sequence ID" value="TJZ89532.1"/>
    <property type="molecule type" value="Genomic_DNA"/>
</dbReference>
<dbReference type="InterPro" id="IPR029033">
    <property type="entry name" value="His_PPase_superfam"/>
</dbReference>
<evidence type="ECO:0000313" key="2">
    <source>
        <dbReference type="Proteomes" id="UP000309747"/>
    </source>
</evidence>
<dbReference type="AlphaFoldDB" id="A0A4U0R5N0"/>
<sequence>MPQTVRYLTHPAGSDQAAEGRPVLVAEPGRPRMCAALATRLGALSGTRRVVSSDETKAIETASPLARALGVTLEIRPKMHENDRSATGFLPPSEFETVADQFFAEPTKSVRGWETAEDAQRRIVTEVEACLAGPQEGDVLVVGHGGVGTLLFCALSGSGIDRCFDQGPGGGGCWFAFDAQDRMPRRGWQPMEALMIDA</sequence>
<evidence type="ECO:0000313" key="1">
    <source>
        <dbReference type="EMBL" id="TJZ89532.1"/>
    </source>
</evidence>
<gene>
    <name evidence="1" type="ORF">FA743_18510</name>
</gene>
<reference evidence="1 2" key="1">
    <citation type="submission" date="2019-04" db="EMBL/GenBank/DDBJ databases">
        <authorList>
            <person name="Li J."/>
        </authorList>
    </citation>
    <scope>NUCLEOTIDE SEQUENCE [LARGE SCALE GENOMIC DNA]</scope>
    <source>
        <strain evidence="1 2">KCTC 42687</strain>
    </source>
</reference>
<dbReference type="Gene3D" id="3.40.50.1240">
    <property type="entry name" value="Phosphoglycerate mutase-like"/>
    <property type="match status" value="1"/>
</dbReference>
<proteinExistence type="predicted"/>
<name>A0A4U0R5N0_9RHOB</name>